<dbReference type="SUPFAM" id="SSF63418">
    <property type="entry name" value="MurE/MurF N-terminal domain"/>
    <property type="match status" value="1"/>
</dbReference>
<evidence type="ECO:0000259" key="10">
    <source>
        <dbReference type="Pfam" id="PF02875"/>
    </source>
</evidence>
<dbReference type="GO" id="GO:0008360">
    <property type="term" value="P:regulation of cell shape"/>
    <property type="evidence" value="ECO:0007669"/>
    <property type="project" value="UniProtKB-KW"/>
</dbReference>
<dbReference type="Proteomes" id="UP000199092">
    <property type="component" value="Chromosome I"/>
</dbReference>
<feature type="domain" description="Mur ligase C-terminal" evidence="10">
    <location>
        <begin position="370"/>
        <end position="497"/>
    </location>
</feature>
<dbReference type="GO" id="GO:0009252">
    <property type="term" value="P:peptidoglycan biosynthetic process"/>
    <property type="evidence" value="ECO:0007669"/>
    <property type="project" value="UniProtKB-UniRule"/>
</dbReference>
<dbReference type="PANTHER" id="PTHR23135:SF4">
    <property type="entry name" value="UDP-N-ACETYLMURAMOYL-L-ALANYL-D-GLUTAMATE--2,6-DIAMINOPIMELATE LIGASE MURE HOMOLOG, CHLOROPLASTIC"/>
    <property type="match status" value="1"/>
</dbReference>
<evidence type="ECO:0000313" key="12">
    <source>
        <dbReference type="EMBL" id="SDS08737.1"/>
    </source>
</evidence>
<feature type="binding site" evidence="7">
    <location>
        <begin position="441"/>
        <end position="444"/>
    </location>
    <ligand>
        <name>meso-2,6-diaminopimelate</name>
        <dbReference type="ChEBI" id="CHEBI:57791"/>
    </ligand>
</feature>
<feature type="binding site" evidence="7">
    <location>
        <position position="499"/>
    </location>
    <ligand>
        <name>meso-2,6-diaminopimelate</name>
        <dbReference type="ChEBI" id="CHEBI:57791"/>
    </ligand>
</feature>
<evidence type="ECO:0000259" key="9">
    <source>
        <dbReference type="Pfam" id="PF01225"/>
    </source>
</evidence>
<evidence type="ECO:0000313" key="13">
    <source>
        <dbReference type="Proteomes" id="UP000199092"/>
    </source>
</evidence>
<name>A0A1H1PC84_9ACTN</name>
<keyword evidence="13" id="KW-1185">Reference proteome</keyword>
<protein>
    <recommendedName>
        <fullName evidence="7">UDP-N-acetylmuramoyl-L-alanyl-D-glutamate--2,6-diaminopimelate ligase</fullName>
        <ecNumber evidence="7">6.3.2.13</ecNumber>
    </recommendedName>
    <alternativeName>
        <fullName evidence="7">Meso-A2pm-adding enzyme</fullName>
    </alternativeName>
    <alternativeName>
        <fullName evidence="7">Meso-diaminopimelate-adding enzyme</fullName>
    </alternativeName>
    <alternativeName>
        <fullName evidence="7">UDP-MurNAc-L-Ala-D-Glu:meso-diaminopimelate ligase</fullName>
    </alternativeName>
    <alternativeName>
        <fullName evidence="7">UDP-MurNAc-tripeptide synthetase</fullName>
    </alternativeName>
    <alternativeName>
        <fullName evidence="7">UDP-N-acetylmuramyl-tripeptide synthetase</fullName>
    </alternativeName>
</protein>
<keyword evidence="2 7" id="KW-0132">Cell division</keyword>
<dbReference type="Pfam" id="PF01225">
    <property type="entry name" value="Mur_ligase"/>
    <property type="match status" value="1"/>
</dbReference>
<dbReference type="Gene3D" id="3.90.190.20">
    <property type="entry name" value="Mur ligase, C-terminal domain"/>
    <property type="match status" value="1"/>
</dbReference>
<evidence type="ECO:0000256" key="1">
    <source>
        <dbReference type="ARBA" id="ARBA00005898"/>
    </source>
</evidence>
<dbReference type="InterPro" id="IPR036565">
    <property type="entry name" value="Mur-like_cat_sf"/>
</dbReference>
<dbReference type="GO" id="GO:0000287">
    <property type="term" value="F:magnesium ion binding"/>
    <property type="evidence" value="ECO:0007669"/>
    <property type="project" value="UniProtKB-UniRule"/>
</dbReference>
<dbReference type="SUPFAM" id="SSF53244">
    <property type="entry name" value="MurD-like peptide ligases, peptide-binding domain"/>
    <property type="match status" value="1"/>
</dbReference>
<comment type="cofactor">
    <cofactor evidence="7">
        <name>Mg(2+)</name>
        <dbReference type="ChEBI" id="CHEBI:18420"/>
    </cofactor>
</comment>
<dbReference type="InterPro" id="IPR004101">
    <property type="entry name" value="Mur_ligase_C"/>
</dbReference>
<keyword evidence="7" id="KW-0547">Nucleotide-binding</keyword>
<dbReference type="STRING" id="546871.SAMN04488543_1044"/>
<evidence type="ECO:0000256" key="7">
    <source>
        <dbReference type="HAMAP-Rule" id="MF_00208"/>
    </source>
</evidence>
<dbReference type="EMBL" id="LT629749">
    <property type="protein sequence ID" value="SDS08737.1"/>
    <property type="molecule type" value="Genomic_DNA"/>
</dbReference>
<feature type="binding site" evidence="7">
    <location>
        <position position="223"/>
    </location>
    <ligand>
        <name>UDP-N-acetyl-alpha-D-muramoyl-L-alanyl-D-glutamate</name>
        <dbReference type="ChEBI" id="CHEBI:83900"/>
    </ligand>
</feature>
<dbReference type="InterPro" id="IPR035911">
    <property type="entry name" value="MurE/MurF_N"/>
</dbReference>
<dbReference type="Pfam" id="PF08245">
    <property type="entry name" value="Mur_ligase_M"/>
    <property type="match status" value="1"/>
</dbReference>
<reference evidence="12 13" key="1">
    <citation type="submission" date="2016-10" db="EMBL/GenBank/DDBJ databases">
        <authorList>
            <person name="de Groot N.N."/>
        </authorList>
    </citation>
    <scope>NUCLEOTIDE SEQUENCE [LARGE SCALE GENOMIC DNA]</scope>
    <source>
        <strain evidence="12 13">DSM 21741</strain>
    </source>
</reference>
<dbReference type="GO" id="GO:0051301">
    <property type="term" value="P:cell division"/>
    <property type="evidence" value="ECO:0007669"/>
    <property type="project" value="UniProtKB-KW"/>
</dbReference>
<dbReference type="Gene3D" id="3.40.1190.10">
    <property type="entry name" value="Mur-like, catalytic domain"/>
    <property type="match status" value="1"/>
</dbReference>
<keyword evidence="4 7" id="KW-0573">Peptidoglycan synthesis</keyword>
<feature type="domain" description="Mur ligase central" evidence="11">
    <location>
        <begin position="141"/>
        <end position="348"/>
    </location>
</feature>
<comment type="caution">
    <text evidence="7">Lacks conserved residue(s) required for the propagation of feature annotation.</text>
</comment>
<comment type="similarity">
    <text evidence="1 7">Belongs to the MurCDEF family. MurE subfamily.</text>
</comment>
<keyword evidence="7" id="KW-0963">Cytoplasm</keyword>
<comment type="catalytic activity">
    <reaction evidence="7">
        <text>UDP-N-acetyl-alpha-D-muramoyl-L-alanyl-D-glutamate + meso-2,6-diaminopimelate + ATP = UDP-N-acetyl-alpha-D-muramoyl-L-alanyl-gamma-D-glutamyl-meso-2,6-diaminopimelate + ADP + phosphate + H(+)</text>
        <dbReference type="Rhea" id="RHEA:23676"/>
        <dbReference type="ChEBI" id="CHEBI:15378"/>
        <dbReference type="ChEBI" id="CHEBI:30616"/>
        <dbReference type="ChEBI" id="CHEBI:43474"/>
        <dbReference type="ChEBI" id="CHEBI:57791"/>
        <dbReference type="ChEBI" id="CHEBI:83900"/>
        <dbReference type="ChEBI" id="CHEBI:83905"/>
        <dbReference type="ChEBI" id="CHEBI:456216"/>
        <dbReference type="EC" id="6.3.2.13"/>
    </reaction>
</comment>
<feature type="binding site" evidence="7">
    <location>
        <begin position="143"/>
        <end position="149"/>
    </location>
    <ligand>
        <name>ATP</name>
        <dbReference type="ChEBI" id="CHEBI:30616"/>
    </ligand>
</feature>
<comment type="subcellular location">
    <subcellularLocation>
        <location evidence="7 8">Cytoplasm</location>
    </subcellularLocation>
</comment>
<comment type="PTM">
    <text evidence="7">Carboxylation is probably crucial for Mg(2+) binding and, consequently, for the gamma-phosphate positioning of ATP.</text>
</comment>
<keyword evidence="7" id="KW-0460">Magnesium</keyword>
<proteinExistence type="inferred from homology"/>
<evidence type="ECO:0000256" key="4">
    <source>
        <dbReference type="ARBA" id="ARBA00022984"/>
    </source>
</evidence>
<dbReference type="AlphaFoldDB" id="A0A1H1PC84"/>
<comment type="function">
    <text evidence="7">Catalyzes the addition of meso-diaminopimelic acid to the nucleotide precursor UDP-N-acetylmuramoyl-L-alanyl-D-glutamate (UMAG) in the biosynthesis of bacterial cell-wall peptidoglycan.</text>
</comment>
<feature type="binding site" evidence="7">
    <location>
        <position position="58"/>
    </location>
    <ligand>
        <name>UDP-N-acetyl-alpha-D-muramoyl-L-alanyl-D-glutamate</name>
        <dbReference type="ChEBI" id="CHEBI:83900"/>
    </ligand>
</feature>
<dbReference type="HAMAP" id="MF_00208">
    <property type="entry name" value="MurE"/>
    <property type="match status" value="1"/>
</dbReference>
<dbReference type="SUPFAM" id="SSF53623">
    <property type="entry name" value="MurD-like peptide ligases, catalytic domain"/>
    <property type="match status" value="1"/>
</dbReference>
<dbReference type="GO" id="GO:0005524">
    <property type="term" value="F:ATP binding"/>
    <property type="evidence" value="ECO:0007669"/>
    <property type="project" value="UniProtKB-UniRule"/>
</dbReference>
<accession>A0A1H1PC84</accession>
<comment type="pathway">
    <text evidence="7 8">Cell wall biogenesis; peptidoglycan biosynthesis.</text>
</comment>
<dbReference type="InterPro" id="IPR005761">
    <property type="entry name" value="UDP-N-AcMur-Glu-dNH2Pim_ligase"/>
</dbReference>
<keyword evidence="7 12" id="KW-0436">Ligase</keyword>
<dbReference type="NCBIfam" id="TIGR01085">
    <property type="entry name" value="murE"/>
    <property type="match status" value="1"/>
</dbReference>
<dbReference type="EC" id="6.3.2.13" evidence="7"/>
<feature type="short sequence motif" description="Meso-diaminopimelate recognition motif" evidence="7">
    <location>
        <begin position="441"/>
        <end position="444"/>
    </location>
</feature>
<gene>
    <name evidence="7" type="primary">murE</name>
    <name evidence="12" type="ORF">SAMN04488543_1044</name>
</gene>
<dbReference type="GO" id="GO:0008765">
    <property type="term" value="F:UDP-N-acetylmuramoylalanyl-D-glutamate-2,6-diaminopimelate ligase activity"/>
    <property type="evidence" value="ECO:0007669"/>
    <property type="project" value="UniProtKB-UniRule"/>
</dbReference>
<dbReference type="PANTHER" id="PTHR23135">
    <property type="entry name" value="MUR LIGASE FAMILY MEMBER"/>
    <property type="match status" value="1"/>
</dbReference>
<feature type="binding site" evidence="7">
    <location>
        <begin position="188"/>
        <end position="189"/>
    </location>
    <ligand>
        <name>UDP-N-acetyl-alpha-D-muramoyl-L-alanyl-D-glutamate</name>
        <dbReference type="ChEBI" id="CHEBI:83900"/>
    </ligand>
</feature>
<feature type="binding site" evidence="7">
    <location>
        <position position="60"/>
    </location>
    <ligand>
        <name>UDP-N-acetyl-alpha-D-muramoyl-L-alanyl-D-glutamate</name>
        <dbReference type="ChEBI" id="CHEBI:83900"/>
    </ligand>
</feature>
<dbReference type="NCBIfam" id="NF001124">
    <property type="entry name" value="PRK00139.1-2"/>
    <property type="match status" value="1"/>
</dbReference>
<dbReference type="NCBIfam" id="NF001126">
    <property type="entry name" value="PRK00139.1-4"/>
    <property type="match status" value="1"/>
</dbReference>
<evidence type="ECO:0000256" key="5">
    <source>
        <dbReference type="ARBA" id="ARBA00023306"/>
    </source>
</evidence>
<dbReference type="GO" id="GO:0005737">
    <property type="term" value="C:cytoplasm"/>
    <property type="evidence" value="ECO:0007669"/>
    <property type="project" value="UniProtKB-SubCell"/>
</dbReference>
<dbReference type="OrthoDB" id="9800958at2"/>
<dbReference type="Gene3D" id="3.40.1390.10">
    <property type="entry name" value="MurE/MurF, N-terminal domain"/>
    <property type="match status" value="1"/>
</dbReference>
<sequence>MVRDTGTLGSVGAVPPVPTLRPRLGRPLPLRALAAELGEEPRLVAPAGADPAVTGITLDSRLVLPGDLYVALPGQHHHGAAFSAAARAAGAVAVLTDPAGRADAEAAGLPVLVTARARPLMAHAAAAVYGHPAERLTMHAVTGTNGKTTTTFLLDAALRAAGHRVGTVGTIGFLLDGRPLPAGRTTITTPESPELQALLAHLLEAGADSVAMEVSSHALVLGRADAITFDVAAFTNLGRDHLDFHGDEESYFAAKAQLFTPERTRQVVLSVDDAGGRRMLDQVRRTPELTLRTVSLSDPDADYLLLDARPAPDGRTAVTARADGRRLDLVLPLPGDFNVRNALTALAMVALAGGDVAAAAAGLADVDVPGRMQRVALGPGAPTVVVDFAHTPQAVAAALGAVRDRRVVAVLGCGGDRDPAKRRPMGEAAARGAAVVVVTDDNPRSEDPAAIRAEVLAGARAAGGPAEVHDGGDRASAIRLALSLAGPDDVVAVLGKGHETGQEVAGTVLPFADADVARAAWAALGGPPAAPAGGPR</sequence>
<keyword evidence="7" id="KW-0067">ATP-binding</keyword>
<dbReference type="UniPathway" id="UPA00219"/>
<dbReference type="Pfam" id="PF02875">
    <property type="entry name" value="Mur_ligase_C"/>
    <property type="match status" value="1"/>
</dbReference>
<feature type="binding site" evidence="7">
    <location>
        <position position="417"/>
    </location>
    <ligand>
        <name>meso-2,6-diaminopimelate</name>
        <dbReference type="ChEBI" id="CHEBI:57791"/>
    </ligand>
</feature>
<evidence type="ECO:0000256" key="3">
    <source>
        <dbReference type="ARBA" id="ARBA00022960"/>
    </source>
</evidence>
<evidence type="ECO:0000256" key="2">
    <source>
        <dbReference type="ARBA" id="ARBA00022618"/>
    </source>
</evidence>
<feature type="domain" description="Mur ligase N-terminal catalytic" evidence="9">
    <location>
        <begin position="53"/>
        <end position="127"/>
    </location>
</feature>
<organism evidence="12 13">
    <name type="scientific">Friedmanniella luteola</name>
    <dbReference type="NCBI Taxonomy" id="546871"/>
    <lineage>
        <taxon>Bacteria</taxon>
        <taxon>Bacillati</taxon>
        <taxon>Actinomycetota</taxon>
        <taxon>Actinomycetes</taxon>
        <taxon>Propionibacteriales</taxon>
        <taxon>Nocardioidaceae</taxon>
        <taxon>Friedmanniella</taxon>
    </lineage>
</organism>
<dbReference type="InterPro" id="IPR000713">
    <property type="entry name" value="Mur_ligase_N"/>
</dbReference>
<keyword evidence="5 7" id="KW-0131">Cell cycle</keyword>
<evidence type="ECO:0000259" key="11">
    <source>
        <dbReference type="Pfam" id="PF08245"/>
    </source>
</evidence>
<dbReference type="InterPro" id="IPR013221">
    <property type="entry name" value="Mur_ligase_cen"/>
</dbReference>
<keyword evidence="3 7" id="KW-0133">Cell shape</keyword>
<dbReference type="InterPro" id="IPR036615">
    <property type="entry name" value="Mur_ligase_C_dom_sf"/>
</dbReference>
<evidence type="ECO:0000256" key="8">
    <source>
        <dbReference type="RuleBase" id="RU004135"/>
    </source>
</evidence>
<feature type="binding site" evidence="7">
    <location>
        <position position="495"/>
    </location>
    <ligand>
        <name>meso-2,6-diaminopimelate</name>
        <dbReference type="ChEBI" id="CHEBI:57791"/>
    </ligand>
</feature>
<evidence type="ECO:0000256" key="6">
    <source>
        <dbReference type="ARBA" id="ARBA00023316"/>
    </source>
</evidence>
<feature type="modified residue" description="N6-carboxylysine" evidence="7">
    <location>
        <position position="255"/>
    </location>
</feature>
<keyword evidence="6 7" id="KW-0961">Cell wall biogenesis/degradation</keyword>
<feature type="binding site" evidence="7">
    <location>
        <position position="215"/>
    </location>
    <ligand>
        <name>UDP-N-acetyl-alpha-D-muramoyl-L-alanyl-D-glutamate</name>
        <dbReference type="ChEBI" id="CHEBI:83900"/>
    </ligand>
</feature>
<dbReference type="GO" id="GO:0071555">
    <property type="term" value="P:cell wall organization"/>
    <property type="evidence" value="ECO:0007669"/>
    <property type="project" value="UniProtKB-KW"/>
</dbReference>
<dbReference type="RefSeq" id="WP_091410776.1">
    <property type="nucleotide sequence ID" value="NZ_LT629749.1"/>
</dbReference>